<dbReference type="Pfam" id="PF01370">
    <property type="entry name" value="Epimerase"/>
    <property type="match status" value="1"/>
</dbReference>
<gene>
    <name evidence="5" type="ORF">H8L32_05880</name>
</gene>
<evidence type="ECO:0000313" key="5">
    <source>
        <dbReference type="EMBL" id="MBC3916999.1"/>
    </source>
</evidence>
<comment type="caution">
    <text evidence="5">The sequence shown here is derived from an EMBL/GenBank/DDBJ whole genome shotgun (WGS) entry which is preliminary data.</text>
</comment>
<comment type="similarity">
    <text evidence="1">Belongs to the NAD(P)-dependent epimerase/dehydratase family.</text>
</comment>
<dbReference type="SUPFAM" id="SSF51735">
    <property type="entry name" value="NAD(P)-binding Rossmann-fold domains"/>
    <property type="match status" value="1"/>
</dbReference>
<feature type="domain" description="NAD-dependent epimerase/dehydratase" evidence="4">
    <location>
        <begin position="13"/>
        <end position="171"/>
    </location>
</feature>
<name>A0ABR6ZM88_9BURK</name>
<evidence type="ECO:0000313" key="6">
    <source>
        <dbReference type="Proteomes" id="UP000650424"/>
    </source>
</evidence>
<proteinExistence type="inferred from homology"/>
<dbReference type="Gene3D" id="3.40.50.720">
    <property type="entry name" value="NAD(P)-binding Rossmann-like Domain"/>
    <property type="match status" value="1"/>
</dbReference>
<keyword evidence="2" id="KW-0560">Oxidoreductase</keyword>
<dbReference type="Proteomes" id="UP000650424">
    <property type="component" value="Unassembled WGS sequence"/>
</dbReference>
<keyword evidence="3" id="KW-0520">NAD</keyword>
<protein>
    <submittedName>
        <fullName evidence="5">NAD(P)-dependent oxidoreductase</fullName>
    </submittedName>
</protein>
<dbReference type="PANTHER" id="PTHR43103">
    <property type="entry name" value="NUCLEOSIDE-DIPHOSPHATE-SUGAR EPIMERASE"/>
    <property type="match status" value="1"/>
</dbReference>
<dbReference type="PANTHER" id="PTHR43103:SF5">
    <property type="entry name" value="4-EPIMERASE, PUTATIVE (AFU_ORTHOLOGUE AFUA_7G00360)-RELATED"/>
    <property type="match status" value="1"/>
</dbReference>
<dbReference type="InterPro" id="IPR001509">
    <property type="entry name" value="Epimerase_deHydtase"/>
</dbReference>
<sequence length="273" mass="30563">MNSTSSEKPFNRILLTGAAGGLGQVLRDRIKAWANVVRLSDISDMGEAREGEEIVRCDLADKASVLALMQDVDVVLHFGGISTEADFESIMHANIQGTYNIYEAVHKCKVKRVIFASSNHAVGFYRTTDHIDADMPTRPDGMYGISKCFGESLSRYYYDRFGIETVCIRIGSSFPVPTTRRMLVTYFSYDDLFEMLRCSVFAQRVGHTISFGVSDNPGKWWDNRKAAHLGYKAKDNSTQFNHLFPETGEYPPADDITTIYQGGGFLLTGPQYK</sequence>
<dbReference type="EMBL" id="JACOGF010000002">
    <property type="protein sequence ID" value="MBC3916999.1"/>
    <property type="molecule type" value="Genomic_DNA"/>
</dbReference>
<dbReference type="InterPro" id="IPR036291">
    <property type="entry name" value="NAD(P)-bd_dom_sf"/>
</dbReference>
<reference evidence="5 6" key="1">
    <citation type="submission" date="2020-08" db="EMBL/GenBank/DDBJ databases">
        <title>Novel species isolated from subtropical streams in China.</title>
        <authorList>
            <person name="Lu H."/>
        </authorList>
    </citation>
    <scope>NUCLEOTIDE SEQUENCE [LARGE SCALE GENOMIC DNA]</scope>
    <source>
        <strain evidence="5 6">CY18W</strain>
    </source>
</reference>
<evidence type="ECO:0000256" key="3">
    <source>
        <dbReference type="ARBA" id="ARBA00023027"/>
    </source>
</evidence>
<evidence type="ECO:0000259" key="4">
    <source>
        <dbReference type="Pfam" id="PF01370"/>
    </source>
</evidence>
<evidence type="ECO:0000256" key="2">
    <source>
        <dbReference type="ARBA" id="ARBA00023002"/>
    </source>
</evidence>
<organism evidence="5 6">
    <name type="scientific">Undibacterium hunanense</name>
    <dbReference type="NCBI Taxonomy" id="2762292"/>
    <lineage>
        <taxon>Bacteria</taxon>
        <taxon>Pseudomonadati</taxon>
        <taxon>Pseudomonadota</taxon>
        <taxon>Betaproteobacteria</taxon>
        <taxon>Burkholderiales</taxon>
        <taxon>Oxalobacteraceae</taxon>
        <taxon>Undibacterium</taxon>
    </lineage>
</organism>
<keyword evidence="6" id="KW-1185">Reference proteome</keyword>
<evidence type="ECO:0000256" key="1">
    <source>
        <dbReference type="ARBA" id="ARBA00007637"/>
    </source>
</evidence>
<accession>A0ABR6ZM88</accession>
<dbReference type="RefSeq" id="WP_186946215.1">
    <property type="nucleotide sequence ID" value="NZ_JACOGF010000002.1"/>
</dbReference>